<evidence type="ECO:0000256" key="6">
    <source>
        <dbReference type="ARBA" id="ARBA00022741"/>
    </source>
</evidence>
<dbReference type="SMART" id="SM00387">
    <property type="entry name" value="HATPase_c"/>
    <property type="match status" value="1"/>
</dbReference>
<dbReference type="SUPFAM" id="SSF55874">
    <property type="entry name" value="ATPase domain of HSP90 chaperone/DNA topoisomerase II/histidine kinase"/>
    <property type="match status" value="1"/>
</dbReference>
<dbReference type="GO" id="GO:0000155">
    <property type="term" value="F:phosphorelay sensor kinase activity"/>
    <property type="evidence" value="ECO:0007669"/>
    <property type="project" value="InterPro"/>
</dbReference>
<comment type="similarity">
    <text evidence="2">In the N-terminal section; belongs to the phytochrome family.</text>
</comment>
<evidence type="ECO:0000256" key="9">
    <source>
        <dbReference type="ARBA" id="ARBA00023012"/>
    </source>
</evidence>
<dbReference type="PANTHER" id="PTHR45339:SF1">
    <property type="entry name" value="HYBRID SIGNAL TRANSDUCTION HISTIDINE KINASE J"/>
    <property type="match status" value="1"/>
</dbReference>
<comment type="subunit">
    <text evidence="10">At low DSF concentrations, interacts with RpfF.</text>
</comment>
<dbReference type="EC" id="2.7.13.3" evidence="3"/>
<dbReference type="Pfam" id="PF00512">
    <property type="entry name" value="HisKA"/>
    <property type="match status" value="1"/>
</dbReference>
<feature type="coiled-coil region" evidence="14">
    <location>
        <begin position="134"/>
        <end position="168"/>
    </location>
</feature>
<dbReference type="Gene3D" id="1.10.287.130">
    <property type="match status" value="1"/>
</dbReference>
<dbReference type="FunFam" id="1.10.287.130:FF:000002">
    <property type="entry name" value="Two-component osmosensing histidine kinase"/>
    <property type="match status" value="1"/>
</dbReference>
<dbReference type="SMART" id="SM00448">
    <property type="entry name" value="REC"/>
    <property type="match status" value="2"/>
</dbReference>
<gene>
    <name evidence="17" type="ORF">AWM70_15545</name>
</gene>
<evidence type="ECO:0000313" key="18">
    <source>
        <dbReference type="Proteomes" id="UP000092573"/>
    </source>
</evidence>
<dbReference type="SMART" id="SM00388">
    <property type="entry name" value="HisKA"/>
    <property type="match status" value="1"/>
</dbReference>
<evidence type="ECO:0000256" key="11">
    <source>
        <dbReference type="ARBA" id="ARBA00068150"/>
    </source>
</evidence>
<dbReference type="SUPFAM" id="SSF47384">
    <property type="entry name" value="Homodimeric domain of signal transducing histidine kinase"/>
    <property type="match status" value="1"/>
</dbReference>
<keyword evidence="4 13" id="KW-0597">Phosphoprotein</keyword>
<dbReference type="KEGG" id="pyg:AWM70_15545"/>
<dbReference type="GO" id="GO:0005524">
    <property type="term" value="F:ATP binding"/>
    <property type="evidence" value="ECO:0007669"/>
    <property type="project" value="UniProtKB-KW"/>
</dbReference>
<accession>A0A1B1N313</accession>
<proteinExistence type="inferred from homology"/>
<evidence type="ECO:0000256" key="7">
    <source>
        <dbReference type="ARBA" id="ARBA00022777"/>
    </source>
</evidence>
<evidence type="ECO:0000256" key="12">
    <source>
        <dbReference type="ARBA" id="ARBA00074306"/>
    </source>
</evidence>
<dbReference type="Proteomes" id="UP000092573">
    <property type="component" value="Chromosome"/>
</dbReference>
<evidence type="ECO:0000313" key="17">
    <source>
        <dbReference type="EMBL" id="ANS75824.1"/>
    </source>
</evidence>
<dbReference type="InterPro" id="IPR036097">
    <property type="entry name" value="HisK_dim/P_sf"/>
</dbReference>
<dbReference type="OrthoDB" id="9790669at2"/>
<name>A0A1B1N313_9BACL</name>
<dbReference type="SUPFAM" id="SSF52172">
    <property type="entry name" value="CheY-like"/>
    <property type="match status" value="2"/>
</dbReference>
<feature type="domain" description="Response regulatory" evidence="16">
    <location>
        <begin position="8"/>
        <end position="125"/>
    </location>
</feature>
<keyword evidence="7 17" id="KW-0418">Kinase</keyword>
<evidence type="ECO:0000256" key="14">
    <source>
        <dbReference type="SAM" id="Coils"/>
    </source>
</evidence>
<keyword evidence="18" id="KW-1185">Reference proteome</keyword>
<sequence length="558" mass="62589">MGVEEPIHILLVDDRPENLLALEAVLESEEYNLVKATSGEEALRCLLKDEFAVIVLDVQMPGMDGIETAKLIKARDKTKDIPIIFISANSKQAEHLFAGYSAGAIDYMVKPFIPQILKSKIDGFVSMFKTNQKLKTQTMLLHQKTKELEQINRELIEAKEAAEIAAKAKTEFLAMMSHEIRTPMNGVIGMIDLLMETDLKEEQKEYTEIIRKSADTLISVINDILDFTKMESGKMELEESPFELRSGLQEVFNLFSVEAARKQLELAYFIDENIPCVLYGDMGRLRQVLINLISNAVKFTDQGGIYVVVLPKEENDDEITLEFTVKDTGIGIAEEKRERLFQPFSQLDSSMTRKYGGTGLGLAICRTLVQMMGGDIVAETTEDRGATFSFSIVTRKCEEAIEISQFETETKEKRRSGKVKERALIVDDHPINQKLMSSMLAKLGYETDIAENGQEAVHMAASRQYGYIFMDLQMPVMDGLEATKLIRTGENGGRPPYIFAMTANVMEGIKGRCFEAGMDDYISKPVNLGAIKHILTQYEAGSRVSSYGRQKRPLELNG</sequence>
<evidence type="ECO:0000256" key="13">
    <source>
        <dbReference type="PROSITE-ProRule" id="PRU00169"/>
    </source>
</evidence>
<dbReference type="InterPro" id="IPR011006">
    <property type="entry name" value="CheY-like_superfamily"/>
</dbReference>
<dbReference type="PANTHER" id="PTHR45339">
    <property type="entry name" value="HYBRID SIGNAL TRANSDUCTION HISTIDINE KINASE J"/>
    <property type="match status" value="1"/>
</dbReference>
<feature type="modified residue" description="4-aspartylphosphate" evidence="13">
    <location>
        <position position="57"/>
    </location>
</feature>
<evidence type="ECO:0000256" key="2">
    <source>
        <dbReference type="ARBA" id="ARBA00006402"/>
    </source>
</evidence>
<dbReference type="EMBL" id="CP014167">
    <property type="protein sequence ID" value="ANS75824.1"/>
    <property type="molecule type" value="Genomic_DNA"/>
</dbReference>
<dbReference type="AlphaFoldDB" id="A0A1B1N313"/>
<comment type="catalytic activity">
    <reaction evidence="1">
        <text>ATP + protein L-histidine = ADP + protein N-phospho-L-histidine.</text>
        <dbReference type="EC" id="2.7.13.3"/>
    </reaction>
</comment>
<evidence type="ECO:0000256" key="10">
    <source>
        <dbReference type="ARBA" id="ARBA00064003"/>
    </source>
</evidence>
<feature type="domain" description="Response regulatory" evidence="16">
    <location>
        <begin position="422"/>
        <end position="539"/>
    </location>
</feature>
<dbReference type="STRING" id="1462996.AWM70_15545"/>
<keyword evidence="14" id="KW-0175">Coiled coil</keyword>
<dbReference type="InterPro" id="IPR004358">
    <property type="entry name" value="Sig_transdc_His_kin-like_C"/>
</dbReference>
<dbReference type="InterPro" id="IPR003594">
    <property type="entry name" value="HATPase_dom"/>
</dbReference>
<evidence type="ECO:0000256" key="5">
    <source>
        <dbReference type="ARBA" id="ARBA00022679"/>
    </source>
</evidence>
<feature type="domain" description="Histidine kinase" evidence="15">
    <location>
        <begin position="175"/>
        <end position="396"/>
    </location>
</feature>
<dbReference type="CDD" id="cd16922">
    <property type="entry name" value="HATPase_EvgS-ArcB-TorS-like"/>
    <property type="match status" value="1"/>
</dbReference>
<dbReference type="InterPro" id="IPR005467">
    <property type="entry name" value="His_kinase_dom"/>
</dbReference>
<dbReference type="FunFam" id="3.30.565.10:FF:000010">
    <property type="entry name" value="Sensor histidine kinase RcsC"/>
    <property type="match status" value="1"/>
</dbReference>
<organism evidence="17 18">
    <name type="scientific">Paenibacillus yonginensis</name>
    <dbReference type="NCBI Taxonomy" id="1462996"/>
    <lineage>
        <taxon>Bacteria</taxon>
        <taxon>Bacillati</taxon>
        <taxon>Bacillota</taxon>
        <taxon>Bacilli</taxon>
        <taxon>Bacillales</taxon>
        <taxon>Paenibacillaceae</taxon>
        <taxon>Paenibacillus</taxon>
    </lineage>
</organism>
<evidence type="ECO:0000259" key="16">
    <source>
        <dbReference type="PROSITE" id="PS50110"/>
    </source>
</evidence>
<dbReference type="RefSeq" id="WP_068697901.1">
    <property type="nucleotide sequence ID" value="NZ_CP014167.1"/>
</dbReference>
<feature type="modified residue" description="4-aspartylphosphate" evidence="13">
    <location>
        <position position="471"/>
    </location>
</feature>
<dbReference type="InterPro" id="IPR036890">
    <property type="entry name" value="HATPase_C_sf"/>
</dbReference>
<dbReference type="PROSITE" id="PS50109">
    <property type="entry name" value="HIS_KIN"/>
    <property type="match status" value="1"/>
</dbReference>
<keyword evidence="5" id="KW-0808">Transferase</keyword>
<reference evidence="17 18" key="1">
    <citation type="submission" date="2016-01" db="EMBL/GenBank/DDBJ databases">
        <title>Complete Genome Sequence of Paenibacillus yonginensis DCY84, a novel Plant Growth-Promoting Bacteria with Elicitation of Induced Systemic Resistance.</title>
        <authorList>
            <person name="Kim Y.J."/>
            <person name="Yang D.C."/>
            <person name="Sukweenadhi J."/>
        </authorList>
    </citation>
    <scope>NUCLEOTIDE SEQUENCE [LARGE SCALE GENOMIC DNA]</scope>
    <source>
        <strain evidence="17 18">DCY84</strain>
    </source>
</reference>
<dbReference type="CDD" id="cd17546">
    <property type="entry name" value="REC_hyHK_CKI1_RcsC-like"/>
    <property type="match status" value="1"/>
</dbReference>
<dbReference type="InterPro" id="IPR003661">
    <property type="entry name" value="HisK_dim/P_dom"/>
</dbReference>
<evidence type="ECO:0000256" key="8">
    <source>
        <dbReference type="ARBA" id="ARBA00022840"/>
    </source>
</evidence>
<dbReference type="PRINTS" id="PR00344">
    <property type="entry name" value="BCTRLSENSOR"/>
</dbReference>
<evidence type="ECO:0000256" key="4">
    <source>
        <dbReference type="ARBA" id="ARBA00022553"/>
    </source>
</evidence>
<keyword evidence="9" id="KW-0902">Two-component regulatory system</keyword>
<dbReference type="Pfam" id="PF00072">
    <property type="entry name" value="Response_reg"/>
    <property type="match status" value="2"/>
</dbReference>
<evidence type="ECO:0000256" key="1">
    <source>
        <dbReference type="ARBA" id="ARBA00000085"/>
    </source>
</evidence>
<dbReference type="Pfam" id="PF02518">
    <property type="entry name" value="HATPase_c"/>
    <property type="match status" value="1"/>
</dbReference>
<dbReference type="Gene3D" id="3.30.565.10">
    <property type="entry name" value="Histidine kinase-like ATPase, C-terminal domain"/>
    <property type="match status" value="1"/>
</dbReference>
<evidence type="ECO:0000259" key="15">
    <source>
        <dbReference type="PROSITE" id="PS50109"/>
    </source>
</evidence>
<dbReference type="PROSITE" id="PS50110">
    <property type="entry name" value="RESPONSE_REGULATORY"/>
    <property type="match status" value="2"/>
</dbReference>
<evidence type="ECO:0000256" key="3">
    <source>
        <dbReference type="ARBA" id="ARBA00012438"/>
    </source>
</evidence>
<dbReference type="Gene3D" id="3.40.50.2300">
    <property type="match status" value="2"/>
</dbReference>
<protein>
    <recommendedName>
        <fullName evidence="12">Circadian input-output histidine kinase CikA</fullName>
        <ecNumber evidence="3">2.7.13.3</ecNumber>
    </recommendedName>
    <alternativeName>
        <fullName evidence="11">Sensory/regulatory protein RpfC</fullName>
    </alternativeName>
</protein>
<dbReference type="CDD" id="cd00082">
    <property type="entry name" value="HisKA"/>
    <property type="match status" value="1"/>
</dbReference>
<keyword evidence="6" id="KW-0547">Nucleotide-binding</keyword>
<dbReference type="InterPro" id="IPR001789">
    <property type="entry name" value="Sig_transdc_resp-reg_receiver"/>
</dbReference>
<keyword evidence="8" id="KW-0067">ATP-binding</keyword>